<dbReference type="EMBL" id="JACJVN010000039">
    <property type="protein sequence ID" value="MBB6677890.1"/>
    <property type="molecule type" value="Genomic_DNA"/>
</dbReference>
<feature type="region of interest" description="Disordered" evidence="1">
    <location>
        <begin position="1"/>
        <end position="29"/>
    </location>
</feature>
<reference evidence="2 3" key="1">
    <citation type="submission" date="2020-08" db="EMBL/GenBank/DDBJ databases">
        <title>Cohnella phylogeny.</title>
        <authorList>
            <person name="Dunlap C."/>
        </authorList>
    </citation>
    <scope>NUCLEOTIDE SEQUENCE [LARGE SCALE GENOMIC DNA]</scope>
    <source>
        <strain evidence="2 3">DSM 103658</strain>
    </source>
</reference>
<name>A0A841TF89_9BACL</name>
<proteinExistence type="predicted"/>
<accession>A0A841TF89</accession>
<evidence type="ECO:0000256" key="1">
    <source>
        <dbReference type="SAM" id="MobiDB-lite"/>
    </source>
</evidence>
<evidence type="ECO:0000313" key="3">
    <source>
        <dbReference type="Proteomes" id="UP000574133"/>
    </source>
</evidence>
<gene>
    <name evidence="2" type="ORF">H4Q31_11205</name>
</gene>
<protein>
    <submittedName>
        <fullName evidence="2">Uncharacterized protein</fullName>
    </submittedName>
</protein>
<dbReference type="RefSeq" id="WP_185179163.1">
    <property type="nucleotide sequence ID" value="NZ_CBCSEP010000017.1"/>
</dbReference>
<organism evidence="2 3">
    <name type="scientific">Cohnella lubricantis</name>
    <dbReference type="NCBI Taxonomy" id="2163172"/>
    <lineage>
        <taxon>Bacteria</taxon>
        <taxon>Bacillati</taxon>
        <taxon>Bacillota</taxon>
        <taxon>Bacilli</taxon>
        <taxon>Bacillales</taxon>
        <taxon>Paenibacillaceae</taxon>
        <taxon>Cohnella</taxon>
    </lineage>
</organism>
<dbReference type="Proteomes" id="UP000574133">
    <property type="component" value="Unassembled WGS sequence"/>
</dbReference>
<comment type="caution">
    <text evidence="2">The sequence shown here is derived from an EMBL/GenBank/DDBJ whole genome shotgun (WGS) entry which is preliminary data.</text>
</comment>
<evidence type="ECO:0000313" key="2">
    <source>
        <dbReference type="EMBL" id="MBB6677890.1"/>
    </source>
</evidence>
<keyword evidence="3" id="KW-1185">Reference proteome</keyword>
<sequence length="57" mass="5944">MVLEAEDGTPYLYTGTEVDKQGSKGDTQTNIEASPAVFGNSAVVAMHGGKIVGMKLE</sequence>
<dbReference type="AlphaFoldDB" id="A0A841TF89"/>